<reference evidence="2" key="2">
    <citation type="submission" date="2021-02" db="EMBL/GenBank/DDBJ databases">
        <authorList>
            <person name="Kimball J.A."/>
            <person name="Haas M.W."/>
            <person name="Macchietto M."/>
            <person name="Kono T."/>
            <person name="Duquette J."/>
            <person name="Shao M."/>
        </authorList>
    </citation>
    <scope>NUCLEOTIDE SEQUENCE</scope>
    <source>
        <tissue evidence="2">Fresh leaf tissue</tissue>
    </source>
</reference>
<feature type="compositionally biased region" description="Basic residues" evidence="1">
    <location>
        <begin position="11"/>
        <end position="21"/>
    </location>
</feature>
<dbReference type="AlphaFoldDB" id="A0A8J5SDX6"/>
<protein>
    <submittedName>
        <fullName evidence="2">Uncharacterized protein</fullName>
    </submittedName>
</protein>
<evidence type="ECO:0000313" key="2">
    <source>
        <dbReference type="EMBL" id="KAG8064319.1"/>
    </source>
</evidence>
<comment type="caution">
    <text evidence="2">The sequence shown here is derived from an EMBL/GenBank/DDBJ whole genome shotgun (WGS) entry which is preliminary data.</text>
</comment>
<accession>A0A8J5SDX6</accession>
<feature type="region of interest" description="Disordered" evidence="1">
    <location>
        <begin position="1"/>
        <end position="50"/>
    </location>
</feature>
<gene>
    <name evidence="2" type="ORF">GUJ93_ZPchr0004g39574</name>
</gene>
<name>A0A8J5SDX6_ZIZPA</name>
<organism evidence="2 3">
    <name type="scientific">Zizania palustris</name>
    <name type="common">Northern wild rice</name>
    <dbReference type="NCBI Taxonomy" id="103762"/>
    <lineage>
        <taxon>Eukaryota</taxon>
        <taxon>Viridiplantae</taxon>
        <taxon>Streptophyta</taxon>
        <taxon>Embryophyta</taxon>
        <taxon>Tracheophyta</taxon>
        <taxon>Spermatophyta</taxon>
        <taxon>Magnoliopsida</taxon>
        <taxon>Liliopsida</taxon>
        <taxon>Poales</taxon>
        <taxon>Poaceae</taxon>
        <taxon>BOP clade</taxon>
        <taxon>Oryzoideae</taxon>
        <taxon>Oryzeae</taxon>
        <taxon>Zizaniinae</taxon>
        <taxon>Zizania</taxon>
    </lineage>
</organism>
<dbReference type="Proteomes" id="UP000729402">
    <property type="component" value="Unassembled WGS sequence"/>
</dbReference>
<dbReference type="EMBL" id="JAAALK010000285">
    <property type="protein sequence ID" value="KAG8064319.1"/>
    <property type="molecule type" value="Genomic_DNA"/>
</dbReference>
<keyword evidence="3" id="KW-1185">Reference proteome</keyword>
<proteinExistence type="predicted"/>
<evidence type="ECO:0000256" key="1">
    <source>
        <dbReference type="SAM" id="MobiDB-lite"/>
    </source>
</evidence>
<reference evidence="2" key="1">
    <citation type="journal article" date="2021" name="bioRxiv">
        <title>Whole Genome Assembly and Annotation of Northern Wild Rice, Zizania palustris L., Supports a Whole Genome Duplication in the Zizania Genus.</title>
        <authorList>
            <person name="Haas M."/>
            <person name="Kono T."/>
            <person name="Macchietto M."/>
            <person name="Millas R."/>
            <person name="McGilp L."/>
            <person name="Shao M."/>
            <person name="Duquette J."/>
            <person name="Hirsch C.N."/>
            <person name="Kimball J."/>
        </authorList>
    </citation>
    <scope>NUCLEOTIDE SEQUENCE</scope>
    <source>
        <tissue evidence="2">Fresh leaf tissue</tissue>
    </source>
</reference>
<sequence length="110" mass="11890">MALLLQQAREGHHRQAKHGKAINRGNACRGNGGDGGNSSQRRDGKGSPRWMLDLTWQGRSPPKALAPESLVPIFDPALVAGSDVVREVDARDVSARVIGVNLWSALDLTW</sequence>
<evidence type="ECO:0000313" key="3">
    <source>
        <dbReference type="Proteomes" id="UP000729402"/>
    </source>
</evidence>